<accession>A0A4Z1PF54</accession>
<name>A0A4Z1PF54_9PEZI</name>
<dbReference type="Pfam" id="PF23658">
    <property type="entry name" value="PDZ_CPAF_rel"/>
    <property type="match status" value="1"/>
</dbReference>
<dbReference type="Gene3D" id="1.10.1280.10">
    <property type="entry name" value="Di-copper center containing domain from catechol oxidase"/>
    <property type="match status" value="1"/>
</dbReference>
<comment type="caution">
    <text evidence="4">The sequence shown here is derived from an EMBL/GenBank/DDBJ whole genome shotgun (WGS) entry which is preliminary data.</text>
</comment>
<dbReference type="Gene3D" id="3.90.226.10">
    <property type="entry name" value="2-enoyl-CoA Hydratase, Chain A, domain 1"/>
    <property type="match status" value="1"/>
</dbReference>
<keyword evidence="2" id="KW-0732">Signal</keyword>
<dbReference type="AlphaFoldDB" id="A0A4Z1PF54"/>
<dbReference type="PANTHER" id="PTHR37049">
    <property type="entry name" value="PEPTIDASE S41 FAMILY PROTEIN"/>
    <property type="match status" value="1"/>
</dbReference>
<dbReference type="InterPro" id="IPR002227">
    <property type="entry name" value="Tyrosinase_Cu-bd"/>
</dbReference>
<feature type="chain" id="PRO_5021238489" evidence="2">
    <location>
        <begin position="20"/>
        <end position="970"/>
    </location>
</feature>
<feature type="region of interest" description="Disordered" evidence="1">
    <location>
        <begin position="334"/>
        <end position="353"/>
    </location>
</feature>
<dbReference type="SUPFAM" id="SSF48056">
    <property type="entry name" value="Di-copper centre-containing domain"/>
    <property type="match status" value="1"/>
</dbReference>
<dbReference type="PROSITE" id="PS00498">
    <property type="entry name" value="TYROSINASE_2"/>
    <property type="match status" value="1"/>
</dbReference>
<evidence type="ECO:0000259" key="3">
    <source>
        <dbReference type="PROSITE" id="PS00498"/>
    </source>
</evidence>
<organism evidence="4 5">
    <name type="scientific">Venturia nashicola</name>
    <dbReference type="NCBI Taxonomy" id="86259"/>
    <lineage>
        <taxon>Eukaryota</taxon>
        <taxon>Fungi</taxon>
        <taxon>Dikarya</taxon>
        <taxon>Ascomycota</taxon>
        <taxon>Pezizomycotina</taxon>
        <taxon>Dothideomycetes</taxon>
        <taxon>Pleosporomycetidae</taxon>
        <taxon>Venturiales</taxon>
        <taxon>Venturiaceae</taxon>
        <taxon>Venturia</taxon>
    </lineage>
</organism>
<dbReference type="SUPFAM" id="SSF52096">
    <property type="entry name" value="ClpP/crotonase"/>
    <property type="match status" value="1"/>
</dbReference>
<dbReference type="InterPro" id="IPR052766">
    <property type="entry name" value="S41A_metabolite_peptidase"/>
</dbReference>
<reference evidence="4 5" key="1">
    <citation type="submission" date="2019-04" db="EMBL/GenBank/DDBJ databases">
        <title>High contiguity whole genome sequence and gene annotation resource for two Venturia nashicola isolates.</title>
        <authorList>
            <person name="Prokchorchik M."/>
            <person name="Won K."/>
            <person name="Lee Y."/>
            <person name="Choi E.D."/>
            <person name="Segonzac C."/>
            <person name="Sohn K.H."/>
        </authorList>
    </citation>
    <scope>NUCLEOTIDE SEQUENCE [LARGE SCALE GENOMIC DNA]</scope>
    <source>
        <strain evidence="4 5">PRI2</strain>
    </source>
</reference>
<evidence type="ECO:0000313" key="5">
    <source>
        <dbReference type="Proteomes" id="UP000298493"/>
    </source>
</evidence>
<dbReference type="InterPro" id="IPR056186">
    <property type="entry name" value="PDZ_CPAF-rel"/>
</dbReference>
<dbReference type="STRING" id="86259.A0A4Z1PF54"/>
<dbReference type="EMBL" id="SNSC02000011">
    <property type="protein sequence ID" value="TID20098.1"/>
    <property type="molecule type" value="Genomic_DNA"/>
</dbReference>
<dbReference type="InterPro" id="IPR029045">
    <property type="entry name" value="ClpP/crotonase-like_dom_sf"/>
</dbReference>
<dbReference type="GO" id="GO:0016491">
    <property type="term" value="F:oxidoreductase activity"/>
    <property type="evidence" value="ECO:0007669"/>
    <property type="project" value="InterPro"/>
</dbReference>
<proteinExistence type="predicted"/>
<gene>
    <name evidence="4" type="ORF">E6O75_ATG07558</name>
</gene>
<dbReference type="Pfam" id="PF00264">
    <property type="entry name" value="Tyrosinase"/>
    <property type="match status" value="1"/>
</dbReference>
<protein>
    <submittedName>
        <fullName evidence="4">Peptidase S41 family protein</fullName>
    </submittedName>
</protein>
<sequence>MFFSLWALLGATLISAVTSSSLYPRQNGTTPSACAVVASQVVDSAPSSSPTVAEICRYLCWLEKFQAAGHNWLIHVLPAQLAYDCIQSVPLNTPNALELVKTIRPYLNWHSTTAYLKNPPAEYVKKIQAPVDLFGGLDKIEAGLKSGFFKTEYDFGFALYTLFQSAHDGHLAYLPDSVGRIFQWGRPVPLVSVSEDGEKLPAIFVYADILAASQNETFQPSRVTKINGEDAITFMQNWSQVGVLHDRDALWNNAFYNLASISLGSSGTGTGTFSGGGRGRWVYPGATTELTFANGSTASYTNYARLRKSFKDIATGEDLAKMYFNYANVTKTFDLRKPPPPTPTPPTPSPTPIPAPGYPNPIFRDIKNAIGGYYLDDAAYSDVAVLSVASFEGLGPYQQVSKNFLTKAVADGKKRLVIDVSANSGGYIIQGYDLFIKLFPHIDPFAAGDRFRAHESFDLIGQFASNISGYYPRSANLSDSLLELIISPNNYRSDLDAITNAHFTSWPEKYGPETHHGDTFTKLQKWWWADPLTVTDSKDGFGLTGFTIPAGPQPFDASNVVIVYDGYCASTCSIFSEMMRRLVGIQTVVMGGRPNDDIIQAVGGTKGTNNYVGDGIQSKVVYVYNYSTPAQQATFDGTSLGTYNSNFPWARAVGSLGINARDGIRKNDTTNTPLQFRYEEADCRLYYTPEMTVDVTYIWKAVVDVRWGKEGRHWPISSQHVEECDYTGAQPYWDWTQDTPEHNTHFNTSPVFDAQYGFGGNGAGGSITLNVTNVQNAMPPPINIPPAGNCIDSGPFNGLMHNAGPGFQLQTPNPRCMVRNIQTALADDTLQWKNDIMPVLAIDDYSKMSFAMDVPPTGKARGIHGGGHWGVNGDMSNPWSSINDPLFFMHHTVIDYIWWTWQNRAPQNLYAMAGPIYPNGTGLTTLEYTVSMAPFIAPDVSIRELMDSRNRNGEGVLCFVYEHNGMPVPP</sequence>
<dbReference type="InterPro" id="IPR008922">
    <property type="entry name" value="Di-copper_centre_dom_sf"/>
</dbReference>
<evidence type="ECO:0000256" key="2">
    <source>
        <dbReference type="SAM" id="SignalP"/>
    </source>
</evidence>
<evidence type="ECO:0000313" key="4">
    <source>
        <dbReference type="EMBL" id="TID20098.1"/>
    </source>
</evidence>
<keyword evidence="5" id="KW-1185">Reference proteome</keyword>
<evidence type="ECO:0000256" key="1">
    <source>
        <dbReference type="SAM" id="MobiDB-lite"/>
    </source>
</evidence>
<dbReference type="PANTHER" id="PTHR37049:SF4">
    <property type="entry name" value="RHODANESE DOMAIN-CONTAINING PROTEIN"/>
    <property type="match status" value="1"/>
</dbReference>
<feature type="signal peptide" evidence="2">
    <location>
        <begin position="1"/>
        <end position="19"/>
    </location>
</feature>
<feature type="domain" description="Tyrosinase copper-binding" evidence="3">
    <location>
        <begin position="884"/>
        <end position="895"/>
    </location>
</feature>
<feature type="compositionally biased region" description="Pro residues" evidence="1">
    <location>
        <begin position="338"/>
        <end position="353"/>
    </location>
</feature>
<dbReference type="Proteomes" id="UP000298493">
    <property type="component" value="Unassembled WGS sequence"/>
</dbReference>